<feature type="compositionally biased region" description="Polar residues" evidence="6">
    <location>
        <begin position="1"/>
        <end position="37"/>
    </location>
</feature>
<keyword evidence="4" id="KW-0736">Signalosome</keyword>
<evidence type="ECO:0000259" key="7">
    <source>
        <dbReference type="Pfam" id="PF10075"/>
    </source>
</evidence>
<dbReference type="GO" id="GO:0008180">
    <property type="term" value="C:COP9 signalosome"/>
    <property type="evidence" value="ECO:0007669"/>
    <property type="project" value="UniProtKB-KW"/>
</dbReference>
<protein>
    <submittedName>
        <fullName evidence="8">EOG090X0F3A</fullName>
    </submittedName>
</protein>
<proteinExistence type="evidence at transcript level"/>
<dbReference type="AlphaFoldDB" id="A0A4Y7NK94"/>
<sequence length="351" mass="39646">MVSSNTKLHVSQPFGGNQETNKPSENKTSGTQNAPESTQRENKPSSLHPNETGIEQEVETIPPADRSFPPEAQDFMMERVDPEYLKQMCSSIWFTSDPDSPLYGYLETADVLPKKLPLRGAILGLNRLWINLICQVELGDKEGEQSKIKITFKHSSMSSKYELFDSTAKELEQQELEGNITGAALADVYGQLLSIYLCNFDLCNAKFLWKRISSTEKAAFPILGQIWEVGKRLWLKEQNAVFNLISTTRWPPTIEPYMSCLEETYREQIIHLIAKSYISITSTHFAGLVGFADQPEAAEVLLSRLQNEYGWTSDAATKLIMPKRPLPPKVTLMKNEDQLANLTQFVSFLEN</sequence>
<dbReference type="GO" id="GO:0005737">
    <property type="term" value="C:cytoplasm"/>
    <property type="evidence" value="ECO:0007669"/>
    <property type="project" value="UniProtKB-SubCell"/>
</dbReference>
<evidence type="ECO:0000256" key="5">
    <source>
        <dbReference type="ARBA" id="ARBA00023242"/>
    </source>
</evidence>
<keyword evidence="5" id="KW-0539">Nucleus</keyword>
<name>A0A4Y7NK94_9CRUS</name>
<evidence type="ECO:0000313" key="8">
    <source>
        <dbReference type="EMBL" id="SVE93303.1"/>
    </source>
</evidence>
<evidence type="ECO:0000256" key="2">
    <source>
        <dbReference type="ARBA" id="ARBA00004496"/>
    </source>
</evidence>
<feature type="domain" description="CSN8/PSMD8/EIF3K" evidence="7">
    <location>
        <begin position="186"/>
        <end position="325"/>
    </location>
</feature>
<evidence type="ECO:0000256" key="6">
    <source>
        <dbReference type="SAM" id="MobiDB-lite"/>
    </source>
</evidence>
<dbReference type="InterPro" id="IPR033205">
    <property type="entry name" value="COP9_CSN8"/>
</dbReference>
<dbReference type="PANTHER" id="PTHR13339">
    <property type="entry name" value="COP9 SIGNALOSOME COMPLEX SUBUNIT 8"/>
    <property type="match status" value="1"/>
</dbReference>
<dbReference type="Pfam" id="PF10075">
    <property type="entry name" value="CSN8_PSD8_EIF3K"/>
    <property type="match status" value="1"/>
</dbReference>
<dbReference type="GO" id="GO:0000338">
    <property type="term" value="P:protein deneddylation"/>
    <property type="evidence" value="ECO:0007669"/>
    <property type="project" value="InterPro"/>
</dbReference>
<keyword evidence="3" id="KW-0963">Cytoplasm</keyword>
<comment type="subcellular location">
    <subcellularLocation>
        <location evidence="2">Cytoplasm</location>
    </subcellularLocation>
    <subcellularLocation>
        <location evidence="1">Nucleus</location>
    </subcellularLocation>
</comment>
<dbReference type="GO" id="GO:0010387">
    <property type="term" value="P:COP9 signalosome assembly"/>
    <property type="evidence" value="ECO:0007669"/>
    <property type="project" value="InterPro"/>
</dbReference>
<evidence type="ECO:0000256" key="3">
    <source>
        <dbReference type="ARBA" id="ARBA00022490"/>
    </source>
</evidence>
<dbReference type="InterPro" id="IPR033464">
    <property type="entry name" value="CSN8_PSD8_EIF3K"/>
</dbReference>
<evidence type="ECO:0000256" key="4">
    <source>
        <dbReference type="ARBA" id="ARBA00022790"/>
    </source>
</evidence>
<dbReference type="EMBL" id="LR023684">
    <property type="protein sequence ID" value="SVE93303.1"/>
    <property type="molecule type" value="mRNA"/>
</dbReference>
<gene>
    <name evidence="8" type="primary">EOG090X0F3A</name>
</gene>
<organism evidence="8">
    <name type="scientific">Moina brachiata</name>
    <dbReference type="NCBI Taxonomy" id="675436"/>
    <lineage>
        <taxon>Eukaryota</taxon>
        <taxon>Metazoa</taxon>
        <taxon>Ecdysozoa</taxon>
        <taxon>Arthropoda</taxon>
        <taxon>Crustacea</taxon>
        <taxon>Branchiopoda</taxon>
        <taxon>Diplostraca</taxon>
        <taxon>Cladocera</taxon>
        <taxon>Anomopoda</taxon>
        <taxon>Moinidae</taxon>
        <taxon>Moina</taxon>
    </lineage>
</organism>
<dbReference type="PANTHER" id="PTHR13339:SF0">
    <property type="entry name" value="COP9 SIGNALOSOME COMPLEX SUBUNIT 8"/>
    <property type="match status" value="1"/>
</dbReference>
<feature type="region of interest" description="Disordered" evidence="6">
    <location>
        <begin position="1"/>
        <end position="70"/>
    </location>
</feature>
<reference evidence="8" key="1">
    <citation type="submission" date="2018-08" db="EMBL/GenBank/DDBJ databases">
        <authorList>
            <person name="Cornetti L."/>
        </authorList>
    </citation>
    <scope>NUCLEOTIDE SEQUENCE</scope>
    <source>
        <strain evidence="8">DE-FRO-2-1</strain>
    </source>
</reference>
<accession>A0A4Y7NK94</accession>
<evidence type="ECO:0000256" key="1">
    <source>
        <dbReference type="ARBA" id="ARBA00004123"/>
    </source>
</evidence>